<reference evidence="3 4" key="1">
    <citation type="submission" date="2019-03" db="EMBL/GenBank/DDBJ databases">
        <title>Ramlibacter rhizophilus CCTCC AB2015357, whole genome shotgun sequence.</title>
        <authorList>
            <person name="Zhang X."/>
            <person name="Feng G."/>
            <person name="Zhu H."/>
        </authorList>
    </citation>
    <scope>NUCLEOTIDE SEQUENCE [LARGE SCALE GENOMIC DNA]</scope>
    <source>
        <strain evidence="3 4">CCTCC AB2015357</strain>
    </source>
</reference>
<dbReference type="AlphaFoldDB" id="A0A4Z0BHA7"/>
<dbReference type="RefSeq" id="WP_135286006.1">
    <property type="nucleotide sequence ID" value="NZ_SMLL01000006.1"/>
</dbReference>
<sequence>MENKSHALAAGLFVALVAALLLGLASWLTRDTAQYEVYEISTRESVTGLQPQAPVRYRGVEVGKVEDIRFDPANPGNVLLRLAVQPRAPVTRETFATLGFQGVTGLAYVQLDDQGRAAPPLEPADGAPPRIPLRPGLVSRLGDRGEDILQQVNQTAERLNQLLSDQNQQRVTSALQSIEQAAQSLTQLSQQTSTVLNAQLGPDRVSIPQAVNSLGAAAEALRGLAVEARATLQPVGQLARRLGEEGGTVDQLNQGAAALSQAAGTFGTSTLPRINLMAEEATRAARRLQGAASSLQENPQSLIFGPGRAAPGPGEPGFGGAGGRR</sequence>
<dbReference type="InterPro" id="IPR003399">
    <property type="entry name" value="Mce/MlaD"/>
</dbReference>
<dbReference type="PANTHER" id="PTHR36698">
    <property type="entry name" value="BLL5892 PROTEIN"/>
    <property type="match status" value="1"/>
</dbReference>
<feature type="compositionally biased region" description="Polar residues" evidence="1">
    <location>
        <begin position="291"/>
        <end position="301"/>
    </location>
</feature>
<evidence type="ECO:0000313" key="3">
    <source>
        <dbReference type="EMBL" id="TFY97779.1"/>
    </source>
</evidence>
<evidence type="ECO:0000256" key="1">
    <source>
        <dbReference type="SAM" id="MobiDB-lite"/>
    </source>
</evidence>
<evidence type="ECO:0000313" key="4">
    <source>
        <dbReference type="Proteomes" id="UP000297564"/>
    </source>
</evidence>
<proteinExistence type="predicted"/>
<evidence type="ECO:0000259" key="2">
    <source>
        <dbReference type="Pfam" id="PF02470"/>
    </source>
</evidence>
<name>A0A4Z0BHA7_9BURK</name>
<protein>
    <submittedName>
        <fullName evidence="3">MCE family protein</fullName>
    </submittedName>
</protein>
<dbReference type="EMBL" id="SMLL01000006">
    <property type="protein sequence ID" value="TFY97779.1"/>
    <property type="molecule type" value="Genomic_DNA"/>
</dbReference>
<feature type="region of interest" description="Disordered" evidence="1">
    <location>
        <begin position="288"/>
        <end position="325"/>
    </location>
</feature>
<feature type="domain" description="Mce/MlaD" evidence="2">
    <location>
        <begin position="43"/>
        <end position="113"/>
    </location>
</feature>
<comment type="caution">
    <text evidence="3">The sequence shown here is derived from an EMBL/GenBank/DDBJ whole genome shotgun (WGS) entry which is preliminary data.</text>
</comment>
<organism evidence="3 4">
    <name type="scientific">Ramlibacter rhizophilus</name>
    <dbReference type="NCBI Taxonomy" id="1781167"/>
    <lineage>
        <taxon>Bacteria</taxon>
        <taxon>Pseudomonadati</taxon>
        <taxon>Pseudomonadota</taxon>
        <taxon>Betaproteobacteria</taxon>
        <taxon>Burkholderiales</taxon>
        <taxon>Comamonadaceae</taxon>
        <taxon>Ramlibacter</taxon>
    </lineage>
</organism>
<dbReference type="OrthoDB" id="5294672at2"/>
<feature type="compositionally biased region" description="Gly residues" evidence="1">
    <location>
        <begin position="315"/>
        <end position="325"/>
    </location>
</feature>
<dbReference type="Proteomes" id="UP000297564">
    <property type="component" value="Unassembled WGS sequence"/>
</dbReference>
<dbReference type="PANTHER" id="PTHR36698:SF2">
    <property type="entry name" value="MCE_MLAD DOMAIN-CONTAINING PROTEIN"/>
    <property type="match status" value="1"/>
</dbReference>
<gene>
    <name evidence="3" type="ORF">EZ242_15020</name>
</gene>
<keyword evidence="4" id="KW-1185">Reference proteome</keyword>
<accession>A0A4Z0BHA7</accession>
<dbReference type="Pfam" id="PF02470">
    <property type="entry name" value="MlaD"/>
    <property type="match status" value="1"/>
</dbReference>